<keyword evidence="2" id="KW-0812">Transmembrane</keyword>
<dbReference type="GO" id="GO:0016020">
    <property type="term" value="C:membrane"/>
    <property type="evidence" value="ECO:0007669"/>
    <property type="project" value="InterPro"/>
</dbReference>
<dbReference type="InterPro" id="IPR011527">
    <property type="entry name" value="ABC1_TM_dom"/>
</dbReference>
<comment type="caution">
    <text evidence="9">The sequence shown here is derived from an EMBL/GenBank/DDBJ whole genome shotgun (WGS) entry which is preliminary data.</text>
</comment>
<reference evidence="9 10" key="1">
    <citation type="submission" date="2019-06" db="EMBL/GenBank/DDBJ databases">
        <title>Genomics analysis of Aphanomyces spp. identifies a new class of oomycete effector associated with host adaptation.</title>
        <authorList>
            <person name="Gaulin E."/>
        </authorList>
    </citation>
    <scope>NUCLEOTIDE SEQUENCE [LARGE SCALE GENOMIC DNA]</scope>
    <source>
        <strain evidence="9 10">E</strain>
    </source>
</reference>
<feature type="domain" description="ABC transmembrane type-1" evidence="8">
    <location>
        <begin position="1"/>
        <end position="96"/>
    </location>
</feature>
<dbReference type="InterPro" id="IPR036640">
    <property type="entry name" value="ABC1_TM_sf"/>
</dbReference>
<evidence type="ECO:0000256" key="3">
    <source>
        <dbReference type="ARBA" id="ARBA00022741"/>
    </source>
</evidence>
<evidence type="ECO:0000256" key="7">
    <source>
        <dbReference type="SAM" id="SignalP"/>
    </source>
</evidence>
<keyword evidence="5" id="KW-1133">Transmembrane helix</keyword>
<accession>A0A6A5AV04</accession>
<evidence type="ECO:0000259" key="8">
    <source>
        <dbReference type="PROSITE" id="PS50929"/>
    </source>
</evidence>
<sequence length="106" mass="11886">MTLFLLSAALVSKWIGSCRAKLLEASAARMSHTQEILHGIRVVKMYAWEPHMTQSLAALRHVELKLLRTFQLVCNINIDLFVLAPIFTTVTVFAVALKFGEEGCVR</sequence>
<dbReference type="EMBL" id="VJMI01001354">
    <property type="protein sequence ID" value="KAF0775577.1"/>
    <property type="molecule type" value="Genomic_DNA"/>
</dbReference>
<dbReference type="Proteomes" id="UP000469452">
    <property type="component" value="Unassembled WGS sequence"/>
</dbReference>
<evidence type="ECO:0000256" key="4">
    <source>
        <dbReference type="ARBA" id="ARBA00022840"/>
    </source>
</evidence>
<gene>
    <name evidence="9" type="ORF">AaE_000722</name>
</gene>
<evidence type="ECO:0000256" key="5">
    <source>
        <dbReference type="ARBA" id="ARBA00022989"/>
    </source>
</evidence>
<keyword evidence="7" id="KW-0732">Signal</keyword>
<keyword evidence="3" id="KW-0547">Nucleotide-binding</keyword>
<dbReference type="AlphaFoldDB" id="A0A6A5AV04"/>
<proteinExistence type="predicted"/>
<dbReference type="GO" id="GO:0140359">
    <property type="term" value="F:ABC-type transporter activity"/>
    <property type="evidence" value="ECO:0007669"/>
    <property type="project" value="InterPro"/>
</dbReference>
<evidence type="ECO:0000256" key="1">
    <source>
        <dbReference type="ARBA" id="ARBA00022448"/>
    </source>
</evidence>
<feature type="chain" id="PRO_5025351398" description="ABC transmembrane type-1 domain-containing protein" evidence="7">
    <location>
        <begin position="21"/>
        <end position="106"/>
    </location>
</feature>
<keyword evidence="4" id="KW-0067">ATP-binding</keyword>
<name>A0A6A5AV04_APHAT</name>
<protein>
    <recommendedName>
        <fullName evidence="8">ABC transmembrane type-1 domain-containing protein</fullName>
    </recommendedName>
</protein>
<feature type="signal peptide" evidence="7">
    <location>
        <begin position="1"/>
        <end position="20"/>
    </location>
</feature>
<dbReference type="PANTHER" id="PTHR24223">
    <property type="entry name" value="ATP-BINDING CASSETTE SUB-FAMILY C"/>
    <property type="match status" value="1"/>
</dbReference>
<dbReference type="InterPro" id="IPR050173">
    <property type="entry name" value="ABC_transporter_C-like"/>
</dbReference>
<dbReference type="Pfam" id="PF00664">
    <property type="entry name" value="ABC_membrane"/>
    <property type="match status" value="1"/>
</dbReference>
<keyword evidence="1" id="KW-0813">Transport</keyword>
<evidence type="ECO:0000313" key="9">
    <source>
        <dbReference type="EMBL" id="KAF0775577.1"/>
    </source>
</evidence>
<keyword evidence="6" id="KW-0472">Membrane</keyword>
<dbReference type="PROSITE" id="PS50929">
    <property type="entry name" value="ABC_TM1F"/>
    <property type="match status" value="1"/>
</dbReference>
<evidence type="ECO:0000313" key="10">
    <source>
        <dbReference type="Proteomes" id="UP000469452"/>
    </source>
</evidence>
<feature type="non-terminal residue" evidence="9">
    <location>
        <position position="106"/>
    </location>
</feature>
<organism evidence="9 10">
    <name type="scientific">Aphanomyces astaci</name>
    <name type="common">Crayfish plague agent</name>
    <dbReference type="NCBI Taxonomy" id="112090"/>
    <lineage>
        <taxon>Eukaryota</taxon>
        <taxon>Sar</taxon>
        <taxon>Stramenopiles</taxon>
        <taxon>Oomycota</taxon>
        <taxon>Saprolegniomycetes</taxon>
        <taxon>Saprolegniales</taxon>
        <taxon>Verrucalvaceae</taxon>
        <taxon>Aphanomyces</taxon>
    </lineage>
</organism>
<dbReference type="GO" id="GO:0005524">
    <property type="term" value="F:ATP binding"/>
    <property type="evidence" value="ECO:0007669"/>
    <property type="project" value="UniProtKB-KW"/>
</dbReference>
<evidence type="ECO:0000256" key="6">
    <source>
        <dbReference type="ARBA" id="ARBA00023136"/>
    </source>
</evidence>
<dbReference type="SUPFAM" id="SSF90123">
    <property type="entry name" value="ABC transporter transmembrane region"/>
    <property type="match status" value="1"/>
</dbReference>
<dbReference type="Gene3D" id="1.20.1560.10">
    <property type="entry name" value="ABC transporter type 1, transmembrane domain"/>
    <property type="match status" value="1"/>
</dbReference>
<evidence type="ECO:0000256" key="2">
    <source>
        <dbReference type="ARBA" id="ARBA00022692"/>
    </source>
</evidence>